<keyword evidence="2" id="KW-1185">Reference proteome</keyword>
<reference evidence="1 2" key="1">
    <citation type="submission" date="2016-11" db="EMBL/GenBank/DDBJ databases">
        <title>Complete genome sequence of thermophilic cyanobacteria strain Synechococcus sp. PCC6715.</title>
        <authorList>
            <person name="Tang J."/>
            <person name="Daroch M."/>
            <person name="Liang Y."/>
            <person name="Jiang D."/>
            <person name="Shah M."/>
        </authorList>
    </citation>
    <scope>NUCLEOTIDE SEQUENCE [LARGE SCALE GENOMIC DNA]</scope>
    <source>
        <strain evidence="1 2">PCC 6715</strain>
    </source>
</reference>
<dbReference type="KEGG" id="slw:BRW62_10315"/>
<evidence type="ECO:0008006" key="3">
    <source>
        <dbReference type="Google" id="ProtNLM"/>
    </source>
</evidence>
<organism evidence="1 2">
    <name type="scientific">Parathermosynechococcus lividus PCC 6715</name>
    <dbReference type="NCBI Taxonomy" id="1917166"/>
    <lineage>
        <taxon>Bacteria</taxon>
        <taxon>Bacillati</taxon>
        <taxon>Cyanobacteriota</taxon>
        <taxon>Cyanophyceae</taxon>
        <taxon>Acaryochloridales</taxon>
        <taxon>Thermosynechococcaceae</taxon>
        <taxon>Parathermosynechococcus</taxon>
    </lineage>
</organism>
<reference evidence="2" key="2">
    <citation type="journal article" date="2022" name="Front. Microbiol.">
        <title>Comparative Genomic Analysis Revealed Distinct Molecular Components and Organization of CO2-Concentrating Mechanism in Thermophilic Cyanobacteria.</title>
        <authorList>
            <person name="Tang J."/>
            <person name="Zhou H."/>
            <person name="Yao D."/>
            <person name="Riaz S."/>
            <person name="You D."/>
            <person name="Klepacz-Smolka A."/>
            <person name="Daroch M."/>
        </authorList>
    </citation>
    <scope>NUCLEOTIDE SEQUENCE [LARGE SCALE GENOMIC DNA]</scope>
    <source>
        <strain evidence="2">PCC 6715</strain>
    </source>
</reference>
<protein>
    <recommendedName>
        <fullName evidence="3">Nif11 domain-containing protein</fullName>
    </recommendedName>
</protein>
<proteinExistence type="predicted"/>
<evidence type="ECO:0000313" key="1">
    <source>
        <dbReference type="EMBL" id="ATS19064.1"/>
    </source>
</evidence>
<sequence>MATAQVLAFMQKTAEDASLRDELEALLGVGDGNISGAAELDTEELAALKGELAPKVVDFANQHGFEFSTTELIDVVDSFAQHQAGELSDDEFSGILGVPINSNKADHKANIANPLQRLTRYLSKTYLGIGADEESE</sequence>
<accession>A0A2D2Q3H0</accession>
<dbReference type="RefSeq" id="WP_099799403.1">
    <property type="nucleotide sequence ID" value="NZ_CP018092.1"/>
</dbReference>
<dbReference type="EMBL" id="CP018092">
    <property type="protein sequence ID" value="ATS19064.1"/>
    <property type="molecule type" value="Genomic_DNA"/>
</dbReference>
<gene>
    <name evidence="1" type="ORF">BRW62_10315</name>
</gene>
<evidence type="ECO:0000313" key="2">
    <source>
        <dbReference type="Proteomes" id="UP000231057"/>
    </source>
</evidence>
<name>A0A2D2Q3H0_PARLV</name>
<dbReference type="AlphaFoldDB" id="A0A2D2Q3H0"/>
<dbReference type="Proteomes" id="UP000231057">
    <property type="component" value="Chromosome"/>
</dbReference>
<dbReference type="OrthoDB" id="565054at2"/>